<dbReference type="Proteomes" id="UP000501130">
    <property type="component" value="Chromosome"/>
</dbReference>
<dbReference type="RefSeq" id="WP_171100530.1">
    <property type="nucleotide sequence ID" value="NZ_CP053084.1"/>
</dbReference>
<protein>
    <submittedName>
        <fullName evidence="2">Uncharacterized protein</fullName>
    </submittedName>
</protein>
<keyword evidence="1" id="KW-1133">Transmembrane helix</keyword>
<accession>A0ABX6N7S3</accession>
<feature type="transmembrane region" description="Helical" evidence="1">
    <location>
        <begin position="70"/>
        <end position="90"/>
    </location>
</feature>
<name>A0ABX6N7S3_9BURK</name>
<feature type="transmembrane region" description="Helical" evidence="1">
    <location>
        <begin position="27"/>
        <end position="50"/>
    </location>
</feature>
<keyword evidence="1" id="KW-0812">Transmembrane</keyword>
<dbReference type="EMBL" id="CP053084">
    <property type="protein sequence ID" value="QJR30495.1"/>
    <property type="molecule type" value="Genomic_DNA"/>
</dbReference>
<organism evidence="2 3">
    <name type="scientific">Limnobacter profundi</name>
    <dbReference type="NCBI Taxonomy" id="2732163"/>
    <lineage>
        <taxon>Bacteria</taxon>
        <taxon>Pseudomonadati</taxon>
        <taxon>Pseudomonadota</taxon>
        <taxon>Betaproteobacteria</taxon>
        <taxon>Burkholderiales</taxon>
        <taxon>Burkholderiaceae</taxon>
        <taxon>Limnobacter</taxon>
    </lineage>
</organism>
<gene>
    <name evidence="2" type="ORF">HKT17_12695</name>
</gene>
<evidence type="ECO:0000256" key="1">
    <source>
        <dbReference type="SAM" id="Phobius"/>
    </source>
</evidence>
<feature type="transmembrane region" description="Helical" evidence="1">
    <location>
        <begin position="129"/>
        <end position="146"/>
    </location>
</feature>
<evidence type="ECO:0000313" key="2">
    <source>
        <dbReference type="EMBL" id="QJR30495.1"/>
    </source>
</evidence>
<reference evidence="2 3" key="1">
    <citation type="submission" date="2020-05" db="EMBL/GenBank/DDBJ databases">
        <title>Compete genome of Limnobacter sp. SAORIC-580.</title>
        <authorList>
            <person name="Song J."/>
            <person name="Cho J.-C."/>
        </authorList>
    </citation>
    <scope>NUCLEOTIDE SEQUENCE [LARGE SCALE GENOMIC DNA]</scope>
    <source>
        <strain evidence="2 3">SAORIC-580</strain>
    </source>
</reference>
<sequence length="151" mass="16774">MPTSTLQNTATSTPTFWIKWLSYTAEFTVLFGLFMVLAPGLTQQAFGLLIFQNPAQISAFDSQATAYIELAHAVMGSVMVGWGALMFMLVRKLNIKDAKETCNMIAISVLLWYVPDTAFSLYSGFWQNAVMNTGFAVLYAVPLVALRKHFL</sequence>
<evidence type="ECO:0000313" key="3">
    <source>
        <dbReference type="Proteomes" id="UP000501130"/>
    </source>
</evidence>
<feature type="transmembrane region" description="Helical" evidence="1">
    <location>
        <begin position="102"/>
        <end position="123"/>
    </location>
</feature>
<proteinExistence type="predicted"/>
<keyword evidence="1" id="KW-0472">Membrane</keyword>
<keyword evidence="3" id="KW-1185">Reference proteome</keyword>